<name>A0A381S1F9_9ZZZZ</name>
<protein>
    <submittedName>
        <fullName evidence="1">Uncharacterized protein</fullName>
    </submittedName>
</protein>
<reference evidence="1" key="1">
    <citation type="submission" date="2018-05" db="EMBL/GenBank/DDBJ databases">
        <authorList>
            <person name="Lanie J.A."/>
            <person name="Ng W.-L."/>
            <person name="Kazmierczak K.M."/>
            <person name="Andrzejewski T.M."/>
            <person name="Davidsen T.M."/>
            <person name="Wayne K.J."/>
            <person name="Tettelin H."/>
            <person name="Glass J.I."/>
            <person name="Rusch D."/>
            <person name="Podicherti R."/>
            <person name="Tsui H.-C.T."/>
            <person name="Winkler M.E."/>
        </authorList>
    </citation>
    <scope>NUCLEOTIDE SEQUENCE</scope>
</reference>
<evidence type="ECO:0000313" key="1">
    <source>
        <dbReference type="EMBL" id="SUZ97148.1"/>
    </source>
</evidence>
<sequence length="76" mass="7841">QQAVLAPRFSATSDAITVTARIPRYSYADLENDGYRFVRSAASYDIASVHAIGFTAGGEPAGGADIVYGAGMALAV</sequence>
<feature type="non-terminal residue" evidence="1">
    <location>
        <position position="1"/>
    </location>
</feature>
<dbReference type="Gene3D" id="3.60.20.40">
    <property type="match status" value="1"/>
</dbReference>
<dbReference type="AlphaFoldDB" id="A0A381S1F9"/>
<gene>
    <name evidence="1" type="ORF">METZ01_LOCUS50002</name>
</gene>
<accession>A0A381S1F9</accession>
<organism evidence="1">
    <name type="scientific">marine metagenome</name>
    <dbReference type="NCBI Taxonomy" id="408172"/>
    <lineage>
        <taxon>unclassified sequences</taxon>
        <taxon>metagenomes</taxon>
        <taxon>ecological metagenomes</taxon>
    </lineage>
</organism>
<proteinExistence type="predicted"/>
<dbReference type="EMBL" id="UINC01002482">
    <property type="protein sequence ID" value="SUZ97148.1"/>
    <property type="molecule type" value="Genomic_DNA"/>
</dbReference>
<dbReference type="InterPro" id="IPR043137">
    <property type="entry name" value="GGT_ssub_C"/>
</dbReference>